<dbReference type="EMBL" id="CP010310">
    <property type="protein sequence ID" value="APD13280.1"/>
    <property type="molecule type" value="Genomic_DNA"/>
</dbReference>
<dbReference type="Proteomes" id="UP000035086">
    <property type="component" value="Chromosome"/>
</dbReference>
<evidence type="ECO:0000313" key="2">
    <source>
        <dbReference type="Proteomes" id="UP000035086"/>
    </source>
</evidence>
<protein>
    <submittedName>
        <fullName evidence="1">Uncharacterized protein</fullName>
    </submittedName>
</protein>
<accession>A0ABM6FRW5</accession>
<name>A0ABM6FRW5_PANPU</name>
<sequence>MVLKEYPFYQNHLMLMRFLNGKIRGVADTLSSSSSTATCIIWTRWCETARSCSRLSGDMKWLL</sequence>
<evidence type="ECO:0000313" key="1">
    <source>
        <dbReference type="EMBL" id="APD13280.1"/>
    </source>
</evidence>
<proteinExistence type="predicted"/>
<organism evidence="1 2">
    <name type="scientific">Pandoraea pulmonicola</name>
    <dbReference type="NCBI Taxonomy" id="93221"/>
    <lineage>
        <taxon>Bacteria</taxon>
        <taxon>Pseudomonadati</taxon>
        <taxon>Pseudomonadota</taxon>
        <taxon>Betaproteobacteria</taxon>
        <taxon>Burkholderiales</taxon>
        <taxon>Burkholderiaceae</taxon>
        <taxon>Pandoraea</taxon>
    </lineage>
</organism>
<keyword evidence="2" id="KW-1185">Reference proteome</keyword>
<reference evidence="1" key="1">
    <citation type="submission" date="2016-11" db="EMBL/GenBank/DDBJ databases">
        <title>Complete Genome Sequencing of Pandoraea pulmonicola DSM 16583.</title>
        <authorList>
            <person name="Chan K.-G."/>
        </authorList>
    </citation>
    <scope>NUCLEOTIDE SEQUENCE</scope>
    <source>
        <strain evidence="1">DSM 16583</strain>
    </source>
</reference>
<gene>
    <name evidence="1" type="ORF">RO07_25120</name>
</gene>